<dbReference type="PROSITE" id="PS00742">
    <property type="entry name" value="PEP_ENZYMES_2"/>
    <property type="match status" value="1"/>
</dbReference>
<feature type="domain" description="Pyruvate phosphate dikinase AMP/ATP-binding" evidence="18">
    <location>
        <begin position="22"/>
        <end position="59"/>
    </location>
</feature>
<evidence type="ECO:0000256" key="6">
    <source>
        <dbReference type="ARBA" id="ARBA00022679"/>
    </source>
</evidence>
<dbReference type="InterPro" id="IPR036637">
    <property type="entry name" value="Phosphohistidine_dom_sf"/>
</dbReference>
<feature type="binding site" evidence="15">
    <location>
        <position position="757"/>
    </location>
    <ligand>
        <name>Mg(2+)</name>
        <dbReference type="ChEBI" id="CHEBI:18420"/>
    </ligand>
</feature>
<dbReference type="Proteomes" id="UP000285961">
    <property type="component" value="Unassembled WGS sequence"/>
</dbReference>
<dbReference type="PANTHER" id="PTHR22931:SF9">
    <property type="entry name" value="PYRUVATE, PHOSPHATE DIKINASE 1, CHLOROPLASTIC"/>
    <property type="match status" value="1"/>
</dbReference>
<keyword evidence="8" id="KW-0547">Nucleotide-binding</keyword>
<dbReference type="InterPro" id="IPR040442">
    <property type="entry name" value="Pyrv_kinase-like_dom_sf"/>
</dbReference>
<feature type="binding site" evidence="14">
    <location>
        <position position="781"/>
    </location>
    <ligand>
        <name>substrate</name>
    </ligand>
</feature>
<dbReference type="PANTHER" id="PTHR22931">
    <property type="entry name" value="PHOSPHOENOLPYRUVATE DIKINASE-RELATED"/>
    <property type="match status" value="1"/>
</dbReference>
<dbReference type="NCBIfam" id="TIGR01828">
    <property type="entry name" value="pyru_phos_dikin"/>
    <property type="match status" value="1"/>
</dbReference>
<dbReference type="InterPro" id="IPR010121">
    <property type="entry name" value="Pyruvate_phosphate_dikinase"/>
</dbReference>
<evidence type="ECO:0000259" key="17">
    <source>
        <dbReference type="Pfam" id="PF00391"/>
    </source>
</evidence>
<feature type="compositionally biased region" description="Basic residues" evidence="16">
    <location>
        <begin position="892"/>
        <end position="915"/>
    </location>
</feature>
<keyword evidence="20" id="KW-0670">Pyruvate</keyword>
<dbReference type="Pfam" id="PF01326">
    <property type="entry name" value="PPDK_N"/>
    <property type="match status" value="3"/>
</dbReference>
<evidence type="ECO:0000259" key="18">
    <source>
        <dbReference type="Pfam" id="PF01326"/>
    </source>
</evidence>
<dbReference type="Pfam" id="PF02896">
    <property type="entry name" value="PEP-utilizers_C"/>
    <property type="match status" value="1"/>
</dbReference>
<feature type="active site" description="Proton donor" evidence="13">
    <location>
        <position position="843"/>
    </location>
</feature>
<dbReference type="NCBIfam" id="NF004531">
    <property type="entry name" value="PRK05878.1"/>
    <property type="match status" value="1"/>
</dbReference>
<gene>
    <name evidence="20" type="ORF">C4532_04440</name>
</gene>
<evidence type="ECO:0000313" key="20">
    <source>
        <dbReference type="EMBL" id="RJP73444.1"/>
    </source>
</evidence>
<keyword evidence="6 20" id="KW-0808">Transferase</keyword>
<dbReference type="Gene3D" id="1.10.189.10">
    <property type="entry name" value="Pyruvate Phosphate Dikinase, domain 2"/>
    <property type="match status" value="1"/>
</dbReference>
<dbReference type="InterPro" id="IPR023151">
    <property type="entry name" value="PEP_util_CS"/>
</dbReference>
<comment type="caution">
    <text evidence="20">The sequence shown here is derived from an EMBL/GenBank/DDBJ whole genome shotgun (WGS) entry which is preliminary data.</text>
</comment>
<dbReference type="InterPro" id="IPR000121">
    <property type="entry name" value="PEP_util_C"/>
</dbReference>
<evidence type="ECO:0000256" key="8">
    <source>
        <dbReference type="ARBA" id="ARBA00022741"/>
    </source>
</evidence>
<dbReference type="EC" id="2.7.9.1" evidence="4 12"/>
<evidence type="ECO:0000313" key="21">
    <source>
        <dbReference type="Proteomes" id="UP000285961"/>
    </source>
</evidence>
<name>A0A419F4M6_9BACT</name>
<dbReference type="InterPro" id="IPR015813">
    <property type="entry name" value="Pyrv/PenolPyrv_kinase-like_dom"/>
</dbReference>
<evidence type="ECO:0000256" key="15">
    <source>
        <dbReference type="PIRSR" id="PIRSR000853-3"/>
    </source>
</evidence>
<keyword evidence="11 15" id="KW-0460">Magnesium</keyword>
<evidence type="ECO:0000256" key="9">
    <source>
        <dbReference type="ARBA" id="ARBA00022777"/>
    </source>
</evidence>
<dbReference type="EMBL" id="QZKI01000027">
    <property type="protein sequence ID" value="RJP73444.1"/>
    <property type="molecule type" value="Genomic_DNA"/>
</dbReference>
<feature type="domain" description="PEP-utilising enzyme mobile" evidence="17">
    <location>
        <begin position="434"/>
        <end position="516"/>
    </location>
</feature>
<dbReference type="Pfam" id="PF00391">
    <property type="entry name" value="PEP-utilizers"/>
    <property type="match status" value="1"/>
</dbReference>
<dbReference type="InterPro" id="IPR018274">
    <property type="entry name" value="PEP_util_AS"/>
</dbReference>
<dbReference type="Gene3D" id="3.30.1490.20">
    <property type="entry name" value="ATP-grasp fold, A domain"/>
    <property type="match status" value="1"/>
</dbReference>
<keyword evidence="7 15" id="KW-0479">Metal-binding</keyword>
<dbReference type="PIRSF" id="PIRSF000853">
    <property type="entry name" value="PPDK"/>
    <property type="match status" value="1"/>
</dbReference>
<evidence type="ECO:0000256" key="7">
    <source>
        <dbReference type="ARBA" id="ARBA00022723"/>
    </source>
</evidence>
<evidence type="ECO:0000256" key="11">
    <source>
        <dbReference type="ARBA" id="ARBA00022842"/>
    </source>
</evidence>
<feature type="domain" description="Pyruvate phosphate dikinase AMP/ATP-binding" evidence="18">
    <location>
        <begin position="316"/>
        <end position="370"/>
    </location>
</feature>
<comment type="function">
    <text evidence="2">Catalyzes the reversible phosphorylation of pyruvate and phosphate.</text>
</comment>
<evidence type="ECO:0000256" key="12">
    <source>
        <dbReference type="PIRNR" id="PIRNR000853"/>
    </source>
</evidence>
<dbReference type="Gene3D" id="1.20.80.30">
    <property type="match status" value="1"/>
</dbReference>
<feature type="domain" description="PEP-utilising enzyme C-terminal" evidence="19">
    <location>
        <begin position="531"/>
        <end position="880"/>
    </location>
</feature>
<keyword evidence="9 20" id="KW-0418">Kinase</keyword>
<organism evidence="20 21">
    <name type="scientific">Candidatus Abyssobacteria bacterium SURF_17</name>
    <dbReference type="NCBI Taxonomy" id="2093361"/>
    <lineage>
        <taxon>Bacteria</taxon>
        <taxon>Pseudomonadati</taxon>
        <taxon>Candidatus Hydrogenedentota</taxon>
        <taxon>Candidatus Abyssobacteria</taxon>
    </lineage>
</organism>
<dbReference type="InterPro" id="IPR008279">
    <property type="entry name" value="PEP-util_enz_mobile_dom"/>
</dbReference>
<evidence type="ECO:0000256" key="2">
    <source>
        <dbReference type="ARBA" id="ARBA00003144"/>
    </source>
</evidence>
<evidence type="ECO:0000256" key="13">
    <source>
        <dbReference type="PIRSR" id="PIRSR000853-1"/>
    </source>
</evidence>
<feature type="domain" description="Pyruvate phosphate dikinase AMP/ATP-binding" evidence="18">
    <location>
        <begin position="64"/>
        <end position="303"/>
    </location>
</feature>
<evidence type="ECO:0000256" key="1">
    <source>
        <dbReference type="ARBA" id="ARBA00001946"/>
    </source>
</evidence>
<feature type="binding site" evidence="14">
    <location>
        <position position="780"/>
    </location>
    <ligand>
        <name>substrate</name>
    </ligand>
</feature>
<sequence length="915" mass="101788">MARKRVYFFGNGKAEGRSAMRNLLGGKGADLAEMTSMGIPVPAGFTITTEVCTEYYENNRKYSKGLKEEVQRSLAKVEKAMGRKYGDPSNPLLVSVRSGARVSMPGMMDTVLNIGLNERTLQGLIKNTGSERFAYDAYRRFVQMYGNVVMGVPDEAFEHLIEEKKRQKGVKLDIELTAEDWKELALKFKEAVKRHTGKDFPDDPEEQLWGAVGAVFESWNVPRAKKYRELNNIPEHWGTAVNVQTMVFGNMGDDCATGVAFTRDPATGEKRFYGEYLPNAQGEDVVAGIRTPQPINKAGKTDPKMQSLEEFMPNIYKELTTIYKKLEKHYTEMQDIEFTIERNKLWMLQTRRGKRTATAAIRIAVEMKKEGLITKEEAILRVPPSHLDQLLHPTFDPNVNKKVIARGLPASPGAATGKVVFSAERAEELAGHGEKVILVRIETSPEDIGGMAAAQGILTQRGGMTSHAAVVARGMGKCCVAGCGDLNIDYAQRKFQVDTQIVVKEGDYVSLDGSTGEVMLGEVKTVEPTLSGDFGTLMRWADQTRRLKVRTNADTPHDAKVARGFGAEGIGLCRTEHMFFEADRIMPMREMILADDTPGRERALAKLLPMQKGDFIGIFREMAGLPVTIRFLDPPLHEFLPHSAAQIEELARDMNVSPDKLRERVESLREFNPMLGHRGCRLGITYPEIYRMQTRAIIEAACELAKRKVKVLPEIMLPLVGDVAEFRFLKKDVIEVARDVMKEQGVRVKFTVGTMIEVPRGAITADKIAEEAEFFSFGTNDLTQMAYGFSRDDSGPFLKDYMSKNIFDRDPFQTLDQTGVGELIKIAVEKGRSSRKDLKLGICGEHGGDPDSVEFCHRVGLNYVSCSPFRVPIARLAAAQGALKEKPEAKGSRRTVKGGKNVGAHRKKILGKGKK</sequence>
<feature type="binding site" evidence="15">
    <location>
        <position position="781"/>
    </location>
    <ligand>
        <name>Mg(2+)</name>
        <dbReference type="ChEBI" id="CHEBI:18420"/>
    </ligand>
</feature>
<dbReference type="Gene3D" id="3.50.30.10">
    <property type="entry name" value="Phosphohistidine domain"/>
    <property type="match status" value="1"/>
</dbReference>
<comment type="cofactor">
    <cofactor evidence="1 12 15">
        <name>Mg(2+)</name>
        <dbReference type="ChEBI" id="CHEBI:18420"/>
    </cofactor>
</comment>
<accession>A0A419F4M6</accession>
<dbReference type="Gene3D" id="3.20.20.60">
    <property type="entry name" value="Phosphoenolpyruvate-binding domains"/>
    <property type="match status" value="1"/>
</dbReference>
<evidence type="ECO:0000256" key="3">
    <source>
        <dbReference type="ARBA" id="ARBA00007837"/>
    </source>
</evidence>
<feature type="binding site" evidence="14">
    <location>
        <position position="779"/>
    </location>
    <ligand>
        <name>substrate</name>
    </ligand>
</feature>
<feature type="binding site" evidence="14">
    <location>
        <position position="630"/>
    </location>
    <ligand>
        <name>substrate</name>
    </ligand>
</feature>
<dbReference type="GO" id="GO:0046872">
    <property type="term" value="F:metal ion binding"/>
    <property type="evidence" value="ECO:0007669"/>
    <property type="project" value="UniProtKB-UniRule"/>
</dbReference>
<feature type="binding site" evidence="14">
    <location>
        <position position="757"/>
    </location>
    <ligand>
        <name>substrate</name>
    </ligand>
</feature>
<keyword evidence="10" id="KW-0067">ATP-binding</keyword>
<comment type="similarity">
    <text evidence="3 12">Belongs to the PEP-utilizing enzyme family.</text>
</comment>
<dbReference type="SUPFAM" id="SSF51621">
    <property type="entry name" value="Phosphoenolpyruvate/pyruvate domain"/>
    <property type="match status" value="1"/>
</dbReference>
<evidence type="ECO:0000256" key="16">
    <source>
        <dbReference type="SAM" id="MobiDB-lite"/>
    </source>
</evidence>
<dbReference type="GO" id="GO:0005524">
    <property type="term" value="F:ATP binding"/>
    <property type="evidence" value="ECO:0007669"/>
    <property type="project" value="UniProtKB-UniRule"/>
</dbReference>
<evidence type="ECO:0000256" key="10">
    <source>
        <dbReference type="ARBA" id="ARBA00022840"/>
    </source>
</evidence>
<dbReference type="InterPro" id="IPR013815">
    <property type="entry name" value="ATP_grasp_subdomain_1"/>
</dbReference>
<evidence type="ECO:0000256" key="4">
    <source>
        <dbReference type="ARBA" id="ARBA00011994"/>
    </source>
</evidence>
<dbReference type="GO" id="GO:0050242">
    <property type="term" value="F:pyruvate, phosphate dikinase activity"/>
    <property type="evidence" value="ECO:0007669"/>
    <property type="project" value="UniProtKB-UniRule"/>
</dbReference>
<dbReference type="GO" id="GO:0016301">
    <property type="term" value="F:kinase activity"/>
    <property type="evidence" value="ECO:0007669"/>
    <property type="project" value="UniProtKB-UniRule"/>
</dbReference>
<dbReference type="InterPro" id="IPR002192">
    <property type="entry name" value="PPDK_AMP/ATP-bd"/>
</dbReference>
<evidence type="ECO:0000259" key="19">
    <source>
        <dbReference type="Pfam" id="PF02896"/>
    </source>
</evidence>
<evidence type="ECO:0000256" key="5">
    <source>
        <dbReference type="ARBA" id="ARBA00020138"/>
    </source>
</evidence>
<dbReference type="SUPFAM" id="SSF52009">
    <property type="entry name" value="Phosphohistidine domain"/>
    <property type="match status" value="1"/>
</dbReference>
<proteinExistence type="inferred from homology"/>
<comment type="catalytic activity">
    <reaction evidence="12">
        <text>pyruvate + phosphate + ATP = phosphoenolpyruvate + AMP + diphosphate + H(+)</text>
        <dbReference type="Rhea" id="RHEA:10756"/>
        <dbReference type="ChEBI" id="CHEBI:15361"/>
        <dbReference type="ChEBI" id="CHEBI:15378"/>
        <dbReference type="ChEBI" id="CHEBI:30616"/>
        <dbReference type="ChEBI" id="CHEBI:33019"/>
        <dbReference type="ChEBI" id="CHEBI:43474"/>
        <dbReference type="ChEBI" id="CHEBI:58702"/>
        <dbReference type="ChEBI" id="CHEBI:456215"/>
        <dbReference type="EC" id="2.7.9.1"/>
    </reaction>
</comment>
<evidence type="ECO:0000256" key="14">
    <source>
        <dbReference type="PIRSR" id="PIRSR000853-2"/>
    </source>
</evidence>
<dbReference type="SUPFAM" id="SSF56059">
    <property type="entry name" value="Glutathione synthetase ATP-binding domain-like"/>
    <property type="match status" value="1"/>
</dbReference>
<feature type="binding site" evidence="14">
    <location>
        <position position="574"/>
    </location>
    <ligand>
        <name>substrate</name>
    </ligand>
</feature>
<protein>
    <recommendedName>
        <fullName evidence="5 12">Pyruvate, phosphate dikinase</fullName>
        <ecNumber evidence="4 12">2.7.9.1</ecNumber>
    </recommendedName>
</protein>
<feature type="region of interest" description="Disordered" evidence="16">
    <location>
        <begin position="885"/>
        <end position="915"/>
    </location>
</feature>
<dbReference type="AlphaFoldDB" id="A0A419F4M6"/>
<feature type="binding site" evidence="14">
    <location>
        <position position="778"/>
    </location>
    <ligand>
        <name>substrate</name>
    </ligand>
</feature>
<dbReference type="PROSITE" id="PS00370">
    <property type="entry name" value="PEP_ENZYMES_PHOS_SITE"/>
    <property type="match status" value="1"/>
</dbReference>
<dbReference type="Gene3D" id="3.30.470.20">
    <property type="entry name" value="ATP-grasp fold, B domain"/>
    <property type="match status" value="1"/>
</dbReference>
<feature type="active site" description="Tele-phosphohistidine intermediate" evidence="13">
    <location>
        <position position="467"/>
    </location>
</feature>
<reference evidence="20 21" key="1">
    <citation type="journal article" date="2017" name="ISME J.">
        <title>Energy and carbon metabolisms in a deep terrestrial subsurface fluid microbial community.</title>
        <authorList>
            <person name="Momper L."/>
            <person name="Jungbluth S.P."/>
            <person name="Lee M.D."/>
            <person name="Amend J.P."/>
        </authorList>
    </citation>
    <scope>NUCLEOTIDE SEQUENCE [LARGE SCALE GENOMIC DNA]</scope>
    <source>
        <strain evidence="20">SURF_17</strain>
    </source>
</reference>